<name>A0A9E4K645_9GAMM</name>
<comment type="caution">
    <text evidence="1">The sequence shown here is derived from an EMBL/GenBank/DDBJ whole genome shotgun (WGS) entry which is preliminary data.</text>
</comment>
<dbReference type="InterPro" id="IPR021890">
    <property type="entry name" value="DUF3501"/>
</dbReference>
<dbReference type="Proteomes" id="UP000886687">
    <property type="component" value="Unassembled WGS sequence"/>
</dbReference>
<proteinExistence type="predicted"/>
<reference evidence="1" key="1">
    <citation type="journal article" date="2021" name="Proc. Natl. Acad. Sci. U.S.A.">
        <title>Global biogeography of chemosynthetic symbionts reveals both localized and globally distributed symbiont groups. .</title>
        <authorList>
            <person name="Osvatic J.T."/>
            <person name="Wilkins L.G.E."/>
            <person name="Leibrecht L."/>
            <person name="Leray M."/>
            <person name="Zauner S."/>
            <person name="Polzin J."/>
            <person name="Camacho Y."/>
            <person name="Gros O."/>
            <person name="van Gils J.A."/>
            <person name="Eisen J.A."/>
            <person name="Petersen J.M."/>
            <person name="Yuen B."/>
        </authorList>
    </citation>
    <scope>NUCLEOTIDE SEQUENCE</scope>
    <source>
        <strain evidence="1">MAGL173</strain>
    </source>
</reference>
<evidence type="ECO:0000313" key="1">
    <source>
        <dbReference type="EMBL" id="MCG7940272.1"/>
    </source>
</evidence>
<evidence type="ECO:0000313" key="2">
    <source>
        <dbReference type="Proteomes" id="UP000886687"/>
    </source>
</evidence>
<sequence>MTQLSHEDLYSLEEYSRIRQEFRTRVIDHKKSRRLPIGPHAALYFEDELTMQYQIQEMLRIERIFEHDGIQDELDVYNPLIPDGTNWKATFMMEYDDVEERKQALAKLIGIENAIWFAVEGHEKIRPIANEDLERTTEDKTSAVHFIRFELTDGMIESLKNGAKLSAGIDHAEYNYTIDGLDSTVKNSLISDLN</sequence>
<protein>
    <submittedName>
        <fullName evidence="1">DUF3501 family protein</fullName>
    </submittedName>
</protein>
<organism evidence="1 2">
    <name type="scientific">Candidatus Thiodiazotropha lotti</name>
    <dbReference type="NCBI Taxonomy" id="2792787"/>
    <lineage>
        <taxon>Bacteria</taxon>
        <taxon>Pseudomonadati</taxon>
        <taxon>Pseudomonadota</taxon>
        <taxon>Gammaproteobacteria</taxon>
        <taxon>Chromatiales</taxon>
        <taxon>Sedimenticolaceae</taxon>
        <taxon>Candidatus Thiodiazotropha</taxon>
    </lineage>
</organism>
<dbReference type="AlphaFoldDB" id="A0A9E4K645"/>
<dbReference type="Pfam" id="PF12007">
    <property type="entry name" value="DUF3501"/>
    <property type="match status" value="1"/>
</dbReference>
<gene>
    <name evidence="1" type="ORF">JAZ04_15680</name>
</gene>
<dbReference type="EMBL" id="JAEPDI010000013">
    <property type="protein sequence ID" value="MCG7940272.1"/>
    <property type="molecule type" value="Genomic_DNA"/>
</dbReference>
<accession>A0A9E4K645</accession>